<dbReference type="Proteomes" id="UP000199095">
    <property type="component" value="Unassembled WGS sequence"/>
</dbReference>
<keyword evidence="1" id="KW-1133">Transmembrane helix</keyword>
<proteinExistence type="predicted"/>
<dbReference type="OrthoDB" id="1798014at2"/>
<keyword evidence="1" id="KW-0472">Membrane</keyword>
<protein>
    <submittedName>
        <fullName evidence="2">Uncharacterized protein</fullName>
    </submittedName>
</protein>
<dbReference type="EMBL" id="FOHJ01000007">
    <property type="protein sequence ID" value="SET74670.1"/>
    <property type="molecule type" value="Genomic_DNA"/>
</dbReference>
<keyword evidence="3" id="KW-1185">Reference proteome</keyword>
<sequence>MKRFLYYFGCAVIMGFVFYLGVKYQIWLEEEGNITFDLMPVLLFSSVFPIFIGMCLRLPKLIVEIKETKQWKFDWIKIVAVGVPSLYITILPILSYYSEVNLLFSRELVMSGNTTLTTTAGIVFGFVLLDSLRK</sequence>
<dbReference type="AlphaFoldDB" id="A0A1I0GU53"/>
<dbReference type="STRING" id="237682.SAMN05421676_107165"/>
<evidence type="ECO:0000313" key="3">
    <source>
        <dbReference type="Proteomes" id="UP000199095"/>
    </source>
</evidence>
<feature type="transmembrane region" description="Helical" evidence="1">
    <location>
        <begin position="109"/>
        <end position="129"/>
    </location>
</feature>
<feature type="transmembrane region" description="Helical" evidence="1">
    <location>
        <begin position="78"/>
        <end position="97"/>
    </location>
</feature>
<reference evidence="3" key="1">
    <citation type="submission" date="2016-10" db="EMBL/GenBank/DDBJ databases">
        <authorList>
            <person name="Varghese N."/>
            <person name="Submissions S."/>
        </authorList>
    </citation>
    <scope>NUCLEOTIDE SEQUENCE [LARGE SCALE GENOMIC DNA]</scope>
    <source>
        <strain evidence="3">CGMCC 1.3566</strain>
    </source>
</reference>
<organism evidence="2 3">
    <name type="scientific">Salinibacillus kushneri</name>
    <dbReference type="NCBI Taxonomy" id="237682"/>
    <lineage>
        <taxon>Bacteria</taxon>
        <taxon>Bacillati</taxon>
        <taxon>Bacillota</taxon>
        <taxon>Bacilli</taxon>
        <taxon>Bacillales</taxon>
        <taxon>Bacillaceae</taxon>
        <taxon>Salinibacillus</taxon>
    </lineage>
</organism>
<gene>
    <name evidence="2" type="ORF">SAMN05421676_107165</name>
</gene>
<name>A0A1I0GU53_9BACI</name>
<accession>A0A1I0GU53</accession>
<feature type="transmembrane region" description="Helical" evidence="1">
    <location>
        <begin position="5"/>
        <end position="26"/>
    </location>
</feature>
<keyword evidence="1" id="KW-0812">Transmembrane</keyword>
<feature type="transmembrane region" description="Helical" evidence="1">
    <location>
        <begin position="38"/>
        <end position="58"/>
    </location>
</feature>
<evidence type="ECO:0000256" key="1">
    <source>
        <dbReference type="SAM" id="Phobius"/>
    </source>
</evidence>
<dbReference type="RefSeq" id="WP_093135839.1">
    <property type="nucleotide sequence ID" value="NZ_FOHJ01000007.1"/>
</dbReference>
<evidence type="ECO:0000313" key="2">
    <source>
        <dbReference type="EMBL" id="SET74670.1"/>
    </source>
</evidence>